<dbReference type="AlphaFoldDB" id="A0A4P7SHI1"/>
<organism evidence="1 2">
    <name type="scientific">Cellulomonas shaoxiangyii</name>
    <dbReference type="NCBI Taxonomy" id="2566013"/>
    <lineage>
        <taxon>Bacteria</taxon>
        <taxon>Bacillati</taxon>
        <taxon>Actinomycetota</taxon>
        <taxon>Actinomycetes</taxon>
        <taxon>Micrococcales</taxon>
        <taxon>Cellulomonadaceae</taxon>
        <taxon>Cellulomonas</taxon>
    </lineage>
</organism>
<dbReference type="EMBL" id="CP039291">
    <property type="protein sequence ID" value="QCB92566.1"/>
    <property type="molecule type" value="Genomic_DNA"/>
</dbReference>
<proteinExistence type="predicted"/>
<dbReference type="KEGG" id="celz:E5225_02355"/>
<accession>A0A4P7SHI1</accession>
<protein>
    <submittedName>
        <fullName evidence="1">Uncharacterized protein</fullName>
    </submittedName>
</protein>
<dbReference type="RefSeq" id="WP_136225283.1">
    <property type="nucleotide sequence ID" value="NZ_CP039291.1"/>
</dbReference>
<gene>
    <name evidence="1" type="ORF">E5225_02355</name>
</gene>
<evidence type="ECO:0000313" key="1">
    <source>
        <dbReference type="EMBL" id="QCB92566.1"/>
    </source>
</evidence>
<sequence>MFSIDERTSLMYVHHVPGTGSGDERDGVDERLAAIRAALRRHGIGLELEGDVAVLSIDDIRLERPWQLTERRGPRDDSPQGGRLLLADRMSPARATVARTRGDWYADPSGRIYVRAPGVLVDVRDRTTQTPGPVRRSATAGHLVVQNPMSPRRAQVVCLLLDQPGLVSASVRTLAERSGVSVGIAQQVLSDLEARRFLRHGREGLNRVDELLDQWAGTFGNGLGPRLELGRFSGEPELGAWLTRGQSVYRSGEAASDELRGSDATLYVEHLDMHAVVASRWSPRGDRPNIVVRRKFWSEPPRAPDVYDALLPLRLADLLVTDDPRHRFAARPVREEILDRHAR</sequence>
<reference evidence="1 2" key="1">
    <citation type="submission" date="2019-04" db="EMBL/GenBank/DDBJ databases">
        <title>Isolation and identification of Cellulomonas shaoxiangyii sp. Nov. isolated from feces of the Tibetan antelopes (Pantholops hodgsonii) in the Qinghai-Tibet plateau of China.</title>
        <authorList>
            <person name="Tian Z."/>
        </authorList>
    </citation>
    <scope>NUCLEOTIDE SEQUENCE [LARGE SCALE GENOMIC DNA]</scope>
    <source>
        <strain evidence="1 2">Z28</strain>
    </source>
</reference>
<evidence type="ECO:0000313" key="2">
    <source>
        <dbReference type="Proteomes" id="UP000296469"/>
    </source>
</evidence>
<dbReference type="Pfam" id="PF09952">
    <property type="entry name" value="AbiEi_2"/>
    <property type="match status" value="1"/>
</dbReference>
<dbReference type="Proteomes" id="UP000296469">
    <property type="component" value="Chromosome"/>
</dbReference>
<dbReference type="InterPro" id="IPR019238">
    <property type="entry name" value="AbiEi_2"/>
</dbReference>
<keyword evidence="2" id="KW-1185">Reference proteome</keyword>
<name>A0A4P7SHI1_9CELL</name>